<dbReference type="Proteomes" id="UP001222325">
    <property type="component" value="Unassembled WGS sequence"/>
</dbReference>
<gene>
    <name evidence="1" type="ORF">B0H15DRAFT_377677</name>
</gene>
<dbReference type="EMBL" id="JARJCN010000035">
    <property type="protein sequence ID" value="KAJ7085097.1"/>
    <property type="molecule type" value="Genomic_DNA"/>
</dbReference>
<reference evidence="1" key="1">
    <citation type="submission" date="2023-03" db="EMBL/GenBank/DDBJ databases">
        <title>Massive genome expansion in bonnet fungi (Mycena s.s.) driven by repeated elements and novel gene families across ecological guilds.</title>
        <authorList>
            <consortium name="Lawrence Berkeley National Laboratory"/>
            <person name="Harder C.B."/>
            <person name="Miyauchi S."/>
            <person name="Viragh M."/>
            <person name="Kuo A."/>
            <person name="Thoen E."/>
            <person name="Andreopoulos B."/>
            <person name="Lu D."/>
            <person name="Skrede I."/>
            <person name="Drula E."/>
            <person name="Henrissat B."/>
            <person name="Morin E."/>
            <person name="Kohler A."/>
            <person name="Barry K."/>
            <person name="LaButti K."/>
            <person name="Morin E."/>
            <person name="Salamov A."/>
            <person name="Lipzen A."/>
            <person name="Mereny Z."/>
            <person name="Hegedus B."/>
            <person name="Baldrian P."/>
            <person name="Stursova M."/>
            <person name="Weitz H."/>
            <person name="Taylor A."/>
            <person name="Grigoriev I.V."/>
            <person name="Nagy L.G."/>
            <person name="Martin F."/>
            <person name="Kauserud H."/>
        </authorList>
    </citation>
    <scope>NUCLEOTIDE SEQUENCE</scope>
    <source>
        <strain evidence="1">CBHHK173m</strain>
    </source>
</reference>
<organism evidence="1 2">
    <name type="scientific">Mycena belliarum</name>
    <dbReference type="NCBI Taxonomy" id="1033014"/>
    <lineage>
        <taxon>Eukaryota</taxon>
        <taxon>Fungi</taxon>
        <taxon>Dikarya</taxon>
        <taxon>Basidiomycota</taxon>
        <taxon>Agaricomycotina</taxon>
        <taxon>Agaricomycetes</taxon>
        <taxon>Agaricomycetidae</taxon>
        <taxon>Agaricales</taxon>
        <taxon>Marasmiineae</taxon>
        <taxon>Mycenaceae</taxon>
        <taxon>Mycena</taxon>
    </lineage>
</organism>
<proteinExistence type="predicted"/>
<comment type="caution">
    <text evidence="1">The sequence shown here is derived from an EMBL/GenBank/DDBJ whole genome shotgun (WGS) entry which is preliminary data.</text>
</comment>
<keyword evidence="2" id="KW-1185">Reference proteome</keyword>
<protein>
    <submittedName>
        <fullName evidence="1">Uncharacterized protein</fullName>
    </submittedName>
</protein>
<name>A0AAD6U1D8_9AGAR</name>
<sequence length="203" mass="22885">MHGEEARIGVLDGRSPDYRDRVAACLCRRHVRAHAQDADHRTGHVAPLFLLTTTPLRRDFYFRETAKSGLHIQRPTATTYYLLPLSTFLLARKPWISTRRDIAYRRAHLRATLALQAWESCPLYLPITRIVLASRTLVVPLCSLVERVVRDRSCAGAKNGIFGVPSSIVDASTVYEFWASSALILPSELPQRSQIVSALHQIQ</sequence>
<evidence type="ECO:0000313" key="1">
    <source>
        <dbReference type="EMBL" id="KAJ7085097.1"/>
    </source>
</evidence>
<evidence type="ECO:0000313" key="2">
    <source>
        <dbReference type="Proteomes" id="UP001222325"/>
    </source>
</evidence>
<accession>A0AAD6U1D8</accession>
<dbReference type="AlphaFoldDB" id="A0AAD6U1D8"/>